<dbReference type="Pfam" id="PF16327">
    <property type="entry name" value="CcmF_C"/>
    <property type="match status" value="1"/>
</dbReference>
<name>A0AAN0VID3_9RHOB</name>
<evidence type="ECO:0000256" key="5">
    <source>
        <dbReference type="ARBA" id="ARBA00022692"/>
    </source>
</evidence>
<evidence type="ECO:0000256" key="8">
    <source>
        <dbReference type="ARBA" id="ARBA00023136"/>
    </source>
</evidence>
<evidence type="ECO:0000259" key="11">
    <source>
        <dbReference type="Pfam" id="PF01578"/>
    </source>
</evidence>
<evidence type="ECO:0000256" key="9">
    <source>
        <dbReference type="ARBA" id="ARBA00037230"/>
    </source>
</evidence>
<feature type="transmembrane region" description="Helical" evidence="10">
    <location>
        <begin position="207"/>
        <end position="229"/>
    </location>
</feature>
<dbReference type="NCBIfam" id="NF007691">
    <property type="entry name" value="PRK10369.1"/>
    <property type="match status" value="1"/>
</dbReference>
<keyword evidence="4" id="KW-0997">Cell inner membrane</keyword>
<evidence type="ECO:0000313" key="14">
    <source>
        <dbReference type="Proteomes" id="UP000028680"/>
    </source>
</evidence>
<dbReference type="GO" id="GO:0015232">
    <property type="term" value="F:heme transmembrane transporter activity"/>
    <property type="evidence" value="ECO:0007669"/>
    <property type="project" value="InterPro"/>
</dbReference>
<feature type="transmembrane region" description="Helical" evidence="10">
    <location>
        <begin position="489"/>
        <end position="511"/>
    </location>
</feature>
<feature type="transmembrane region" description="Helical" evidence="10">
    <location>
        <begin position="424"/>
        <end position="441"/>
    </location>
</feature>
<evidence type="ECO:0000256" key="1">
    <source>
        <dbReference type="ARBA" id="ARBA00004429"/>
    </source>
</evidence>
<gene>
    <name evidence="13" type="primary">ccmF</name>
    <name evidence="13" type="ORF">RCA23_c14830</name>
</gene>
<reference evidence="13 14" key="1">
    <citation type="journal article" date="2014" name="ISME J.">
        <title>Adaptation of an abundant Roseobacter RCA organism to pelagic systems revealed by genomic and transcriptomic analyses.</title>
        <authorList>
            <person name="Voget S."/>
            <person name="Wemheuer B."/>
            <person name="Brinkhoff T."/>
            <person name="Vollmers J."/>
            <person name="Dietrich S."/>
            <person name="Giebel H.A."/>
            <person name="Beardsley C."/>
            <person name="Sardemann C."/>
            <person name="Bakenhus I."/>
            <person name="Billerbeck S."/>
            <person name="Daniel R."/>
            <person name="Simon M."/>
        </authorList>
    </citation>
    <scope>NUCLEOTIDE SEQUENCE [LARGE SCALE GENOMIC DNA]</scope>
    <source>
        <strain evidence="13 14">RCA23</strain>
    </source>
</reference>
<dbReference type="InterPro" id="IPR003568">
    <property type="entry name" value="Cyt_c_biogenesis_CcmF"/>
</dbReference>
<dbReference type="PRINTS" id="PR01410">
    <property type="entry name" value="CCBIOGENESIS"/>
</dbReference>
<keyword evidence="7 10" id="KW-1133">Transmembrane helix</keyword>
<feature type="transmembrane region" description="Helical" evidence="10">
    <location>
        <begin position="616"/>
        <end position="633"/>
    </location>
</feature>
<feature type="transmembrane region" description="Helical" evidence="10">
    <location>
        <begin position="273"/>
        <end position="292"/>
    </location>
</feature>
<evidence type="ECO:0000256" key="6">
    <source>
        <dbReference type="ARBA" id="ARBA00022748"/>
    </source>
</evidence>
<dbReference type="InterPro" id="IPR002541">
    <property type="entry name" value="Cyt_c_assembly"/>
</dbReference>
<feature type="domain" description="Cytochrome c assembly protein" evidence="11">
    <location>
        <begin position="89"/>
        <end position="295"/>
    </location>
</feature>
<dbReference type="RefSeq" id="WP_044049801.1">
    <property type="nucleotide sequence ID" value="NZ_CP003984.1"/>
</dbReference>
<sequence>MLNELAHFSLNIALGFAVLGTIIPLLGATLRRSSWMQLASVFALLQFLLVAFTFGVLTLAFVTSDFSLRLVVLNSHTLKPMIYKIAGVWGNHEGSLLLWVLILTFFAACAALFGRRLPQSLLARVLGVQSAITTAFLAFVLLTSNPFTRVAFPPFNGQGLNPLLQDPGLAFHPPFLYLGYVGLSITFSFAIAALLEGKVDSAWGRWVRPWTLAAWIFLTIGIGLGSWWAYYELGWGGFWFWDPVENASFMPWLISAALLHSAIVVEKRDALKAWTILLAILAFGFSLIGTFIVRSGVLTSVHAFANDPERGVFILMILAVFFGGALLLFALRAKAMDSKGVFAPVSRESALIANNLLLAISCFVVFVGTVWPLVAELLMDRKLSVGPPFFDLAFTPFMVALAVILPIGSTLPWKRARRAHITRLWPVALLCLAVVGLAWAMQTGRSLIGPVGLGLGVWLVMGVVIELYQRCGRGAGKMRRLLRLPLADWGKAVAHAGLGITIFGVAGITAWQVEDIRVLEIGQSAELAGFTITLEAVEDRRGPNYLTTMADVALSRQGQPIAMLHPERRYYPVAEMPTTEAGIDSGLWRDIYVVVGDAQPEGGYAVRSFIKPLANWIWSGAIIMALGGFLSLFDRRYRMAPGAAREPGPEAAQ</sequence>
<keyword evidence="6" id="KW-0201">Cytochrome c-type biogenesis</keyword>
<dbReference type="EMBL" id="CP003984">
    <property type="protein sequence ID" value="AII87022.1"/>
    <property type="molecule type" value="Genomic_DNA"/>
</dbReference>
<feature type="domain" description="Cytochrome c-type biogenesis protein CcmF C-terminal" evidence="12">
    <location>
        <begin position="315"/>
        <end position="635"/>
    </location>
</feature>
<dbReference type="GO" id="GO:0020037">
    <property type="term" value="F:heme binding"/>
    <property type="evidence" value="ECO:0007669"/>
    <property type="project" value="InterPro"/>
</dbReference>
<feature type="transmembrane region" description="Helical" evidence="10">
    <location>
        <begin position="96"/>
        <end position="114"/>
    </location>
</feature>
<feature type="transmembrane region" description="Helical" evidence="10">
    <location>
        <begin position="121"/>
        <end position="142"/>
    </location>
</feature>
<evidence type="ECO:0000313" key="13">
    <source>
        <dbReference type="EMBL" id="AII87022.1"/>
    </source>
</evidence>
<keyword evidence="5 10" id="KW-0812">Transmembrane</keyword>
<evidence type="ECO:0000256" key="10">
    <source>
        <dbReference type="SAM" id="Phobius"/>
    </source>
</evidence>
<keyword evidence="8 10" id="KW-0472">Membrane</keyword>
<feature type="transmembrane region" description="Helical" evidence="10">
    <location>
        <begin position="447"/>
        <end position="468"/>
    </location>
</feature>
<organism evidence="13 14">
    <name type="scientific">Planktomarina temperata RCA23</name>
    <dbReference type="NCBI Taxonomy" id="666509"/>
    <lineage>
        <taxon>Bacteria</taxon>
        <taxon>Pseudomonadati</taxon>
        <taxon>Pseudomonadota</taxon>
        <taxon>Alphaproteobacteria</taxon>
        <taxon>Rhodobacterales</taxon>
        <taxon>Paracoccaceae</taxon>
        <taxon>Planktomarina</taxon>
    </lineage>
</organism>
<evidence type="ECO:0000256" key="3">
    <source>
        <dbReference type="ARBA" id="ARBA00022475"/>
    </source>
</evidence>
<dbReference type="Pfam" id="PF01578">
    <property type="entry name" value="Cytochrom_C_asm"/>
    <property type="match status" value="1"/>
</dbReference>
<protein>
    <submittedName>
        <fullName evidence="13">Cytochrome c-type biogenesis protein CcmF</fullName>
    </submittedName>
</protein>
<feature type="transmembrane region" description="Helical" evidence="10">
    <location>
        <begin position="312"/>
        <end position="331"/>
    </location>
</feature>
<dbReference type="PANTHER" id="PTHR43653">
    <property type="entry name" value="CYTOCHROME C ASSEMBLY PROTEIN-RELATED"/>
    <property type="match status" value="1"/>
</dbReference>
<feature type="transmembrane region" description="Helical" evidence="10">
    <location>
        <begin position="249"/>
        <end position="266"/>
    </location>
</feature>
<dbReference type="PRINTS" id="PR01411">
    <property type="entry name" value="CCMFBIOGNSIS"/>
</dbReference>
<dbReference type="NCBIfam" id="TIGR00353">
    <property type="entry name" value="nrfE"/>
    <property type="match status" value="1"/>
</dbReference>
<dbReference type="InterPro" id="IPR003567">
    <property type="entry name" value="Cyt_c_biogenesis"/>
</dbReference>
<evidence type="ECO:0000256" key="7">
    <source>
        <dbReference type="ARBA" id="ARBA00022989"/>
    </source>
</evidence>
<evidence type="ECO:0000259" key="12">
    <source>
        <dbReference type="Pfam" id="PF16327"/>
    </source>
</evidence>
<dbReference type="GO" id="GO:0005886">
    <property type="term" value="C:plasma membrane"/>
    <property type="evidence" value="ECO:0007669"/>
    <property type="project" value="UniProtKB-SubCell"/>
</dbReference>
<dbReference type="Proteomes" id="UP000028680">
    <property type="component" value="Chromosome"/>
</dbReference>
<accession>A0AAN0VID3</accession>
<keyword evidence="3" id="KW-1003">Cell membrane</keyword>
<evidence type="ECO:0000256" key="4">
    <source>
        <dbReference type="ARBA" id="ARBA00022519"/>
    </source>
</evidence>
<dbReference type="AlphaFoldDB" id="A0AAN0VID3"/>
<dbReference type="GO" id="GO:0017004">
    <property type="term" value="P:cytochrome complex assembly"/>
    <property type="evidence" value="ECO:0007669"/>
    <property type="project" value="UniProtKB-KW"/>
</dbReference>
<feature type="transmembrane region" description="Helical" evidence="10">
    <location>
        <begin position="38"/>
        <end position="62"/>
    </location>
</feature>
<dbReference type="InterPro" id="IPR032523">
    <property type="entry name" value="CcmF_C"/>
</dbReference>
<dbReference type="PANTHER" id="PTHR43653:SF1">
    <property type="entry name" value="CYTOCHROME C-TYPE BIOGENESIS PROTEIN CCMF"/>
    <property type="match status" value="1"/>
</dbReference>
<comment type="function">
    <text evidence="9">Required for the biogenesis of c-type cytochromes. Possible subunit of a heme lyase.</text>
</comment>
<proteinExistence type="inferred from homology"/>
<feature type="transmembrane region" description="Helical" evidence="10">
    <location>
        <begin position="352"/>
        <end position="374"/>
    </location>
</feature>
<feature type="transmembrane region" description="Helical" evidence="10">
    <location>
        <begin position="394"/>
        <end position="412"/>
    </location>
</feature>
<feature type="transmembrane region" description="Helical" evidence="10">
    <location>
        <begin position="175"/>
        <end position="195"/>
    </location>
</feature>
<comment type="similarity">
    <text evidence="2">Belongs to the CcmF/CycK/Ccl1/NrfE/CcsA family.</text>
</comment>
<dbReference type="KEGG" id="ptp:RCA23_c14830"/>
<keyword evidence="14" id="KW-1185">Reference proteome</keyword>
<feature type="transmembrane region" description="Helical" evidence="10">
    <location>
        <begin position="6"/>
        <end position="26"/>
    </location>
</feature>
<evidence type="ECO:0000256" key="2">
    <source>
        <dbReference type="ARBA" id="ARBA00009186"/>
    </source>
</evidence>
<comment type="subcellular location">
    <subcellularLocation>
        <location evidence="1">Cell inner membrane</location>
        <topology evidence="1">Multi-pass membrane protein</topology>
    </subcellularLocation>
</comment>